<evidence type="ECO:0000256" key="4">
    <source>
        <dbReference type="ARBA" id="ARBA00022679"/>
    </source>
</evidence>
<keyword evidence="15" id="KW-0472">Membrane</keyword>
<dbReference type="InterPro" id="IPR030380">
    <property type="entry name" value="SAM_MeTfrase_DRM"/>
</dbReference>
<evidence type="ECO:0000256" key="15">
    <source>
        <dbReference type="SAM" id="Phobius"/>
    </source>
</evidence>
<feature type="compositionally biased region" description="Basic and acidic residues" evidence="14">
    <location>
        <begin position="1343"/>
        <end position="1365"/>
    </location>
</feature>
<dbReference type="InterPro" id="IPR001650">
    <property type="entry name" value="Helicase_C-like"/>
</dbReference>
<keyword evidence="23" id="KW-1185">Reference proteome</keyword>
<dbReference type="GO" id="GO:0003886">
    <property type="term" value="F:DNA (cytosine-5-)-methyltransferase activity"/>
    <property type="evidence" value="ECO:0007669"/>
    <property type="project" value="TreeGrafter"/>
</dbReference>
<keyword evidence="7" id="KW-0547">Nucleotide-binding</keyword>
<feature type="short sequence motif" description="Q motif" evidence="13">
    <location>
        <begin position="784"/>
        <end position="812"/>
    </location>
</feature>
<feature type="domain" description="WW" evidence="16">
    <location>
        <begin position="641"/>
        <end position="675"/>
    </location>
</feature>
<dbReference type="SMART" id="SM00456">
    <property type="entry name" value="WW"/>
    <property type="match status" value="1"/>
</dbReference>
<feature type="transmembrane region" description="Helical" evidence="15">
    <location>
        <begin position="1460"/>
        <end position="1484"/>
    </location>
</feature>
<dbReference type="GO" id="GO:0016787">
    <property type="term" value="F:hydrolase activity"/>
    <property type="evidence" value="ECO:0007669"/>
    <property type="project" value="UniProtKB-KW"/>
</dbReference>
<dbReference type="InterPro" id="IPR014014">
    <property type="entry name" value="RNA_helicase_DEAD_Q_motif"/>
</dbReference>
<dbReference type="InterPro" id="IPR001202">
    <property type="entry name" value="WW_dom"/>
</dbReference>
<evidence type="ECO:0000256" key="12">
    <source>
        <dbReference type="ARBA" id="ARBA00023242"/>
    </source>
</evidence>
<keyword evidence="10" id="KW-0067">ATP-binding</keyword>
<dbReference type="FunFam" id="3.40.50.300:FF:000079">
    <property type="entry name" value="probable ATP-dependent RNA helicase DDX17"/>
    <property type="match status" value="1"/>
</dbReference>
<feature type="compositionally biased region" description="Polar residues" evidence="14">
    <location>
        <begin position="733"/>
        <end position="742"/>
    </location>
</feature>
<dbReference type="EC" id="3.6.4.13" evidence="2"/>
<dbReference type="InterPro" id="IPR000629">
    <property type="entry name" value="RNA-helicase_DEAD-box_CS"/>
</dbReference>
<evidence type="ECO:0000256" key="14">
    <source>
        <dbReference type="SAM" id="MobiDB-lite"/>
    </source>
</evidence>
<dbReference type="GO" id="GO:0003677">
    <property type="term" value="F:DNA binding"/>
    <property type="evidence" value="ECO:0007669"/>
    <property type="project" value="UniProtKB-KW"/>
</dbReference>
<feature type="compositionally biased region" description="Basic and acidic residues" evidence="14">
    <location>
        <begin position="1208"/>
        <end position="1226"/>
    </location>
</feature>
<dbReference type="Pfam" id="PF00270">
    <property type="entry name" value="DEAD"/>
    <property type="match status" value="1"/>
</dbReference>
<dbReference type="PROSITE" id="PS50030">
    <property type="entry name" value="UBA"/>
    <property type="match status" value="1"/>
</dbReference>
<reference evidence="22 23" key="1">
    <citation type="journal article" date="2021" name="Hortic Res">
        <title>The domestication of Cucurbita argyrosperma as revealed by the genome of its wild relative.</title>
        <authorList>
            <person name="Barrera-Redondo J."/>
            <person name="Sanchez-de la Vega G."/>
            <person name="Aguirre-Liguori J.A."/>
            <person name="Castellanos-Morales G."/>
            <person name="Gutierrez-Guerrero Y.T."/>
            <person name="Aguirre-Dugua X."/>
            <person name="Aguirre-Planter E."/>
            <person name="Tenaillon M.I."/>
            <person name="Lira-Saade R."/>
            <person name="Eguiarte L.E."/>
        </authorList>
    </citation>
    <scope>NUCLEOTIDE SEQUENCE [LARGE SCALE GENOMIC DNA]</scope>
    <source>
        <strain evidence="22">JBR-2021</strain>
    </source>
</reference>
<evidence type="ECO:0000259" key="16">
    <source>
        <dbReference type="PROSITE" id="PS50020"/>
    </source>
</evidence>
<keyword evidence="15" id="KW-1133">Transmembrane helix</keyword>
<evidence type="ECO:0000256" key="3">
    <source>
        <dbReference type="ARBA" id="ARBA00022603"/>
    </source>
</evidence>
<dbReference type="GO" id="GO:0032259">
    <property type="term" value="P:methylation"/>
    <property type="evidence" value="ECO:0007669"/>
    <property type="project" value="UniProtKB-KW"/>
</dbReference>
<gene>
    <name evidence="22" type="primary">RH46</name>
    <name evidence="22" type="ORF">SDJN03_21044</name>
</gene>
<dbReference type="PROSITE" id="PS51192">
    <property type="entry name" value="HELICASE_ATP_BIND_1"/>
    <property type="match status" value="1"/>
</dbReference>
<keyword evidence="4" id="KW-0808">Transferase</keyword>
<keyword evidence="15" id="KW-0812">Transmembrane</keyword>
<comment type="subcellular location">
    <subcellularLocation>
        <location evidence="1">Nucleus</location>
    </subcellularLocation>
</comment>
<evidence type="ECO:0000259" key="21">
    <source>
        <dbReference type="PROSITE" id="PS51680"/>
    </source>
</evidence>
<dbReference type="CDD" id="cd00201">
    <property type="entry name" value="WW"/>
    <property type="match status" value="1"/>
</dbReference>
<dbReference type="GO" id="GO:0003724">
    <property type="term" value="F:RNA helicase activity"/>
    <property type="evidence" value="ECO:0007669"/>
    <property type="project" value="UniProtKB-EC"/>
</dbReference>
<dbReference type="EMBL" id="JAGKQH010000014">
    <property type="protein sequence ID" value="KAG6581042.1"/>
    <property type="molecule type" value="Genomic_DNA"/>
</dbReference>
<dbReference type="InterPro" id="IPR011545">
    <property type="entry name" value="DEAD/DEAH_box_helicase_dom"/>
</dbReference>
<protein>
    <recommendedName>
        <fullName evidence="2">RNA helicase</fullName>
        <ecNumber evidence="2">3.6.4.13</ecNumber>
    </recommendedName>
</protein>
<evidence type="ECO:0000313" key="23">
    <source>
        <dbReference type="Proteomes" id="UP000685013"/>
    </source>
</evidence>
<feature type="domain" description="Helicase C-terminal" evidence="19">
    <location>
        <begin position="1018"/>
        <end position="1162"/>
    </location>
</feature>
<feature type="domain" description="DEAD-box RNA helicase Q" evidence="20">
    <location>
        <begin position="784"/>
        <end position="812"/>
    </location>
</feature>
<dbReference type="PROSITE" id="PS00039">
    <property type="entry name" value="DEAD_ATP_HELICASE"/>
    <property type="match status" value="1"/>
</dbReference>
<keyword evidence="3" id="KW-0489">Methyltransferase</keyword>
<evidence type="ECO:0000256" key="6">
    <source>
        <dbReference type="ARBA" id="ARBA00022737"/>
    </source>
</evidence>
<dbReference type="PROSITE" id="PS51195">
    <property type="entry name" value="Q_MOTIF"/>
    <property type="match status" value="1"/>
</dbReference>
<dbReference type="Pfam" id="PF00397">
    <property type="entry name" value="WW"/>
    <property type="match status" value="1"/>
</dbReference>
<dbReference type="InterPro" id="IPR050390">
    <property type="entry name" value="C5-Methyltransferase"/>
</dbReference>
<feature type="domain" description="Helicase ATP-binding" evidence="18">
    <location>
        <begin position="815"/>
        <end position="989"/>
    </location>
</feature>
<feature type="domain" description="SAM-dependent MTase DRM-type" evidence="21">
    <location>
        <begin position="276"/>
        <end position="613"/>
    </location>
</feature>
<evidence type="ECO:0000256" key="9">
    <source>
        <dbReference type="ARBA" id="ARBA00022806"/>
    </source>
</evidence>
<keyword evidence="12" id="KW-0539">Nucleus</keyword>
<feature type="compositionally biased region" description="Basic and acidic residues" evidence="14">
    <location>
        <begin position="1243"/>
        <end position="1264"/>
    </location>
</feature>
<feature type="compositionally biased region" description="Low complexity" evidence="14">
    <location>
        <begin position="1289"/>
        <end position="1298"/>
    </location>
</feature>
<evidence type="ECO:0000256" key="7">
    <source>
        <dbReference type="ARBA" id="ARBA00022741"/>
    </source>
</evidence>
<evidence type="ECO:0000259" key="18">
    <source>
        <dbReference type="PROSITE" id="PS51192"/>
    </source>
</evidence>
<keyword evidence="6" id="KW-0677">Repeat</keyword>
<dbReference type="SMART" id="SM00487">
    <property type="entry name" value="DEXDc"/>
    <property type="match status" value="1"/>
</dbReference>
<dbReference type="CDD" id="cd18787">
    <property type="entry name" value="SF2_C_DEAD"/>
    <property type="match status" value="1"/>
</dbReference>
<feature type="compositionally biased region" description="Basic and acidic residues" evidence="14">
    <location>
        <begin position="1179"/>
        <end position="1188"/>
    </location>
</feature>
<dbReference type="Pfam" id="PF00271">
    <property type="entry name" value="Helicase_C"/>
    <property type="match status" value="1"/>
</dbReference>
<evidence type="ECO:0000256" key="8">
    <source>
        <dbReference type="ARBA" id="ARBA00022801"/>
    </source>
</evidence>
<keyword evidence="11" id="KW-0238">DNA-binding</keyword>
<dbReference type="PANTHER" id="PTHR23068:SF25">
    <property type="entry name" value="DNA (CYTOSINE-5)-METHYLTRANSFERASE DRM2"/>
    <property type="match status" value="1"/>
</dbReference>
<accession>A0AAV6MHH2</accession>
<dbReference type="PROSITE" id="PS01159">
    <property type="entry name" value="WW_DOMAIN_1"/>
    <property type="match status" value="1"/>
</dbReference>
<comment type="caution">
    <text evidence="22">The sequence shown here is derived from an EMBL/GenBank/DDBJ whole genome shotgun (WGS) entry which is preliminary data.</text>
</comment>
<evidence type="ECO:0000256" key="10">
    <source>
        <dbReference type="ARBA" id="ARBA00022840"/>
    </source>
</evidence>
<feature type="non-terminal residue" evidence="22">
    <location>
        <position position="1"/>
    </location>
</feature>
<dbReference type="PROSITE" id="PS51680">
    <property type="entry name" value="SAM_MT_DRM"/>
    <property type="match status" value="1"/>
</dbReference>
<feature type="transmembrane region" description="Helical" evidence="15">
    <location>
        <begin position="1522"/>
        <end position="1541"/>
    </location>
</feature>
<evidence type="ECO:0000313" key="22">
    <source>
        <dbReference type="EMBL" id="KAG6581042.1"/>
    </source>
</evidence>
<dbReference type="PROSITE" id="PS51194">
    <property type="entry name" value="HELICASE_CTER"/>
    <property type="match status" value="1"/>
</dbReference>
<dbReference type="PANTHER" id="PTHR23068">
    <property type="entry name" value="DNA CYTOSINE-5- -METHYLTRANSFERASE 3-RELATED"/>
    <property type="match status" value="1"/>
</dbReference>
<evidence type="ECO:0000259" key="17">
    <source>
        <dbReference type="PROSITE" id="PS50030"/>
    </source>
</evidence>
<evidence type="ECO:0000256" key="1">
    <source>
        <dbReference type="ARBA" id="ARBA00004123"/>
    </source>
</evidence>
<keyword evidence="5" id="KW-0949">S-adenosyl-L-methionine</keyword>
<dbReference type="InterPro" id="IPR015940">
    <property type="entry name" value="UBA"/>
</dbReference>
<evidence type="ECO:0000256" key="2">
    <source>
        <dbReference type="ARBA" id="ARBA00012552"/>
    </source>
</evidence>
<dbReference type="InterPro" id="IPR014001">
    <property type="entry name" value="Helicase_ATP-bd"/>
</dbReference>
<feature type="region of interest" description="Disordered" evidence="14">
    <location>
        <begin position="733"/>
        <end position="758"/>
    </location>
</feature>
<dbReference type="FunFam" id="3.40.50.300:FF:000008">
    <property type="entry name" value="ATP-dependent RNA helicase RhlB"/>
    <property type="match status" value="1"/>
</dbReference>
<sequence>MFSCICLQLEGPIFHQIIVHQDIRMAGDDFGVEVDNIDWDTEDELEIENIPLASHASLAFPGVEENMGSSSAGPSNSKIVDQFIGMGFSAKMVSKAIEENGEENTNSILETLLTMSALENSPPKQQHVDSDDSFSDYGGSFLDDFTDTDSDSENEGTAKPVSDVDNKRMFLVDMGYSEDEAYAAIERCGVHSSIAELTDFISAAQISKAADVLLGDLPDRPKPTNLNACSKLKKRRHCDYEPWKKKPRCLDDDDETIRLPNPMVGFGVPNELSPTVHRKIPEAAMGPPYFYYENVALAPKGVWNTISRFLYDVEPEFVDSKYFCAAARKRGYVHNLPIHNRFPLLPLPPHTVHEAFPLTRKWWPSWDFRTQLNCLQTCIGSARLTDRIRKALEDYDGERDLPLHVQKFVVEQCRKWNLVWVGKNKVAPLEPDEVEMLLGFPKNHTRGGGISRTDRYKSLGNSFQVDTVAYHLSVLKDMFPGGINLLSLFSGIGGAEVALHRLGIPLKNVVSVDISEVNRNIVRSWWEQTNQKGTLIDLADVQELDADRLQYYMNLFGGFDLVVGGSPCNNLTGSNRTANSATPEHDSPIRDNAYLLFRFSVRFPSTRPHFSQPLSCIFCSLVMAATATAVSVGPRYAPEDPTLPKPWRGLVDGKTGYLYFWNPETNVTQYERPVAAAPLNSSIVSISSSVQVQKPSSGHSYGNNLNESNDKYGRVSHGVPKHEVARGETFQSHDTLNGISSTGHGGASLKGHRPSDAGSCLSAESYRQRHEITFSGDNVPPPFSSFEATGFPPEILREVHNAGFSAPTPIQAQSWPIALQSRDIVAIAKTGSGKTLGYLIPGFIHLKRIRSDPKLGPTVLVLSPTRELATQIQDEAVKFGKSSRISCACLYGGAPKGPQLRDIDRGVDIVVATPGRLNDILEMRRISLHQVSYLVLDEADRMLDMGFEPQIRKIVKEVPARRQTLMYTATWPKEVRKIASDLLVNPIQVNIGNVDELVANKSITQHIEALAPLEKHRRLEQILRSQEPGSKVIIFCSTKKMCDQLARNLTRQFGAAAIHGDKSQGERDHVLGQFRTGRTPVLVATDVAARGLDIKDIRVVINYDFPSGVEDYVHRIGRTGRAGATGIAYTFFGEQDAKYASDLIKILEGANQRVPPELRDMASRSYGMAKFRRWGSGSDGRDGGRGGRNDSNSGGRGGLGMSSFSSAKPDRGGGRGYDFDSRERYDSGYNNRGRSRSPPRGVGGDRTKSWNRDHSPPISHERSPVRSFHQAMMERSNIPPRGNENASKNGSGSWNQGRSRSRSRSRSPNRFNRAPPAVRERSPVLSFHKAMLEKGNSGGTHVNPDKDSRKSPSDRTDSGEYEKRSRPSYPPQEEVEEGMIPQDDQSARISALFKRFGVFIVLRLNFENQRRSVVAINESEDSNWNRLQILFPLPESFTFSYFMSLMLFEATADATTLGYWLNWRVLICAIWVFASFTLAIWMIWEYEIKDRLGHSTQETQQDKNKLRSCEAWRPCLRQIHPIWMLTFRVCAFGSMLASLIVKTLANGASTFYYYTQ</sequence>
<organism evidence="22 23">
    <name type="scientific">Cucurbita argyrosperma subsp. sororia</name>
    <dbReference type="NCBI Taxonomy" id="37648"/>
    <lineage>
        <taxon>Eukaryota</taxon>
        <taxon>Viridiplantae</taxon>
        <taxon>Streptophyta</taxon>
        <taxon>Embryophyta</taxon>
        <taxon>Tracheophyta</taxon>
        <taxon>Spermatophyta</taxon>
        <taxon>Magnoliopsida</taxon>
        <taxon>eudicotyledons</taxon>
        <taxon>Gunneridae</taxon>
        <taxon>Pentapetalae</taxon>
        <taxon>rosids</taxon>
        <taxon>fabids</taxon>
        <taxon>Cucurbitales</taxon>
        <taxon>Cucurbitaceae</taxon>
        <taxon>Cucurbiteae</taxon>
        <taxon>Cucurbita</taxon>
    </lineage>
</organism>
<feature type="region of interest" description="Disordered" evidence="14">
    <location>
        <begin position="1172"/>
        <end position="1380"/>
    </location>
</feature>
<feature type="domain" description="UBA" evidence="17">
    <location>
        <begin position="74"/>
        <end position="115"/>
    </location>
</feature>
<evidence type="ECO:0000256" key="5">
    <source>
        <dbReference type="ARBA" id="ARBA00022691"/>
    </source>
</evidence>
<evidence type="ECO:0000259" key="20">
    <source>
        <dbReference type="PROSITE" id="PS51195"/>
    </source>
</evidence>
<dbReference type="GO" id="GO:0005634">
    <property type="term" value="C:nucleus"/>
    <property type="evidence" value="ECO:0007669"/>
    <property type="project" value="UniProtKB-SubCell"/>
</dbReference>
<evidence type="ECO:0000256" key="11">
    <source>
        <dbReference type="ARBA" id="ARBA00023125"/>
    </source>
</evidence>
<dbReference type="SMART" id="SM00490">
    <property type="entry name" value="HELICc"/>
    <property type="match status" value="1"/>
</dbReference>
<dbReference type="GO" id="GO:0005524">
    <property type="term" value="F:ATP binding"/>
    <property type="evidence" value="ECO:0007669"/>
    <property type="project" value="UniProtKB-KW"/>
</dbReference>
<name>A0AAV6MHH2_9ROSI</name>
<evidence type="ECO:0000259" key="19">
    <source>
        <dbReference type="PROSITE" id="PS51194"/>
    </source>
</evidence>
<keyword evidence="8" id="KW-0378">Hydrolase</keyword>
<dbReference type="PROSITE" id="PS50020">
    <property type="entry name" value="WW_DOMAIN_2"/>
    <property type="match status" value="1"/>
</dbReference>
<evidence type="ECO:0000256" key="13">
    <source>
        <dbReference type="PROSITE-ProRule" id="PRU00552"/>
    </source>
</evidence>
<dbReference type="Proteomes" id="UP000685013">
    <property type="component" value="Chromosome 14"/>
</dbReference>
<proteinExistence type="predicted"/>
<keyword evidence="9 22" id="KW-0347">Helicase</keyword>